<keyword evidence="2" id="KW-1185">Reference proteome</keyword>
<organism evidence="1 2">
    <name type="scientific">Sinorhizobium kostiense</name>
    <dbReference type="NCBI Taxonomy" id="76747"/>
    <lineage>
        <taxon>Bacteria</taxon>
        <taxon>Pseudomonadati</taxon>
        <taxon>Pseudomonadota</taxon>
        <taxon>Alphaproteobacteria</taxon>
        <taxon>Hyphomicrobiales</taxon>
        <taxon>Rhizobiaceae</taxon>
        <taxon>Sinorhizobium/Ensifer group</taxon>
        <taxon>Sinorhizobium</taxon>
    </lineage>
</organism>
<reference evidence="1 2" key="1">
    <citation type="submission" date="2021-03" db="EMBL/GenBank/DDBJ databases">
        <title>Genomic Encyclopedia of Type Strains, Phase IV (KMG-IV): sequencing the most valuable type-strain genomes for metagenomic binning, comparative biology and taxonomic classification.</title>
        <authorList>
            <person name="Goeker M."/>
        </authorList>
    </citation>
    <scope>NUCLEOTIDE SEQUENCE [LARGE SCALE GENOMIC DNA]</scope>
    <source>
        <strain evidence="1 2">DSM 13372</strain>
    </source>
</reference>
<proteinExistence type="predicted"/>
<dbReference type="EMBL" id="JAGILA010000002">
    <property type="protein sequence ID" value="MBP2235724.1"/>
    <property type="molecule type" value="Genomic_DNA"/>
</dbReference>
<name>A0ABS4R053_9HYPH</name>
<evidence type="ECO:0008006" key="3">
    <source>
        <dbReference type="Google" id="ProtNLM"/>
    </source>
</evidence>
<evidence type="ECO:0000313" key="1">
    <source>
        <dbReference type="EMBL" id="MBP2235724.1"/>
    </source>
</evidence>
<sequence length="58" mass="6363">MLSESVKHGRPDLDSRAILVGVVKLGPPKSIAIYRSMSEGENIAAQAVRRFRDLGRIT</sequence>
<comment type="caution">
    <text evidence="1">The sequence shown here is derived from an EMBL/GenBank/DDBJ whole genome shotgun (WGS) entry which is preliminary data.</text>
</comment>
<protein>
    <recommendedName>
        <fullName evidence="3">Transposase</fullName>
    </recommendedName>
</protein>
<evidence type="ECO:0000313" key="2">
    <source>
        <dbReference type="Proteomes" id="UP000730739"/>
    </source>
</evidence>
<accession>A0ABS4R053</accession>
<gene>
    <name evidence="1" type="ORF">J2Z31_002216</name>
</gene>
<dbReference type="Proteomes" id="UP000730739">
    <property type="component" value="Unassembled WGS sequence"/>
</dbReference>